<name>A0A9Q1HEI1_HOLLE</name>
<organism evidence="4 5">
    <name type="scientific">Holothuria leucospilota</name>
    <name type="common">Black long sea cucumber</name>
    <name type="synonym">Mertensiothuria leucospilota</name>
    <dbReference type="NCBI Taxonomy" id="206669"/>
    <lineage>
        <taxon>Eukaryota</taxon>
        <taxon>Metazoa</taxon>
        <taxon>Echinodermata</taxon>
        <taxon>Eleutherozoa</taxon>
        <taxon>Echinozoa</taxon>
        <taxon>Holothuroidea</taxon>
        <taxon>Aspidochirotacea</taxon>
        <taxon>Aspidochirotida</taxon>
        <taxon>Holothuriidae</taxon>
        <taxon>Holothuria</taxon>
    </lineage>
</organism>
<dbReference type="AlphaFoldDB" id="A0A9Q1HEI1"/>
<sequence>MEGAVLKIFVCLLFDGFTFAACQAGNTDGAGPSSFPAYPSTVYNPVNSITVNACCNKSDEFDRLQRQITELNEAFNNLISELQNGEFCSSVEPPSVAADCYEIQQNGGTTSQVYTIKPENSPPFEVYCDMDTDGGGWTVFQRRVDDSTDFYRYWDDYKEGFGLLTTNYWLGNDHLYYLTNQKAYTLRVDLEDFEENTRYAVYNYFRVSDEAMKYTLSLGTYSGDAGDAMAICNGQRFSTRDDENGNGCPAAYKGGWWYEECHNANLNGLYLGGSHSTYADGIEWNQWRGYYYSLKFTEMKLRPTNLF</sequence>
<evidence type="ECO:0000313" key="4">
    <source>
        <dbReference type="EMBL" id="KAJ8042208.1"/>
    </source>
</evidence>
<accession>A0A9Q1HEI1</accession>
<feature type="chain" id="PRO_5040499889" evidence="2">
    <location>
        <begin position="21"/>
        <end position="307"/>
    </location>
</feature>
<dbReference type="OrthoDB" id="6145874at2759"/>
<dbReference type="NCBIfam" id="NF040941">
    <property type="entry name" value="GGGWT_bact"/>
    <property type="match status" value="1"/>
</dbReference>
<keyword evidence="5" id="KW-1185">Reference proteome</keyword>
<dbReference type="Pfam" id="PF00147">
    <property type="entry name" value="Fibrinogen_C"/>
    <property type="match status" value="1"/>
</dbReference>
<dbReference type="Proteomes" id="UP001152320">
    <property type="component" value="Chromosome 5"/>
</dbReference>
<dbReference type="PANTHER" id="PTHR19143">
    <property type="entry name" value="FIBRINOGEN/TENASCIN/ANGIOPOEITIN"/>
    <property type="match status" value="1"/>
</dbReference>
<dbReference type="PANTHER" id="PTHR19143:SF458">
    <property type="entry name" value="FIBRINOGEN C-TERMINAL DOMAIN-CONTAINING PROTEIN-RELATED"/>
    <property type="match status" value="1"/>
</dbReference>
<dbReference type="InterPro" id="IPR036056">
    <property type="entry name" value="Fibrinogen-like_C"/>
</dbReference>
<evidence type="ECO:0000256" key="1">
    <source>
        <dbReference type="ARBA" id="ARBA00023157"/>
    </source>
</evidence>
<gene>
    <name evidence="4" type="ORF">HOLleu_13211</name>
</gene>
<comment type="caution">
    <text evidence="4">The sequence shown here is derived from an EMBL/GenBank/DDBJ whole genome shotgun (WGS) entry which is preliminary data.</text>
</comment>
<dbReference type="EMBL" id="JAIZAY010000005">
    <property type="protein sequence ID" value="KAJ8042208.1"/>
    <property type="molecule type" value="Genomic_DNA"/>
</dbReference>
<keyword evidence="2" id="KW-0732">Signal</keyword>
<dbReference type="GO" id="GO:0005615">
    <property type="term" value="C:extracellular space"/>
    <property type="evidence" value="ECO:0007669"/>
    <property type="project" value="TreeGrafter"/>
</dbReference>
<dbReference type="SMART" id="SM00186">
    <property type="entry name" value="FBG"/>
    <property type="match status" value="1"/>
</dbReference>
<dbReference type="InterPro" id="IPR020837">
    <property type="entry name" value="Fibrinogen_CS"/>
</dbReference>
<feature type="signal peptide" evidence="2">
    <location>
        <begin position="1"/>
        <end position="20"/>
    </location>
</feature>
<dbReference type="PROSITE" id="PS51406">
    <property type="entry name" value="FIBRINOGEN_C_2"/>
    <property type="match status" value="1"/>
</dbReference>
<dbReference type="InterPro" id="IPR014716">
    <property type="entry name" value="Fibrinogen_a/b/g_C_1"/>
</dbReference>
<dbReference type="CDD" id="cd00087">
    <property type="entry name" value="FReD"/>
    <property type="match status" value="1"/>
</dbReference>
<dbReference type="InterPro" id="IPR050373">
    <property type="entry name" value="Fibrinogen_C-term_domain"/>
</dbReference>
<dbReference type="SUPFAM" id="SSF56496">
    <property type="entry name" value="Fibrinogen C-terminal domain-like"/>
    <property type="match status" value="1"/>
</dbReference>
<feature type="domain" description="Fibrinogen C-terminal" evidence="3">
    <location>
        <begin position="91"/>
        <end position="305"/>
    </location>
</feature>
<dbReference type="FunFam" id="3.90.215.10:FF:000001">
    <property type="entry name" value="Tenascin isoform 1"/>
    <property type="match status" value="1"/>
</dbReference>
<protein>
    <submittedName>
        <fullName evidence="4">Fibrinogen C domain-containing protein 1</fullName>
    </submittedName>
</protein>
<dbReference type="InterPro" id="IPR002181">
    <property type="entry name" value="Fibrinogen_a/b/g_C_dom"/>
</dbReference>
<reference evidence="4" key="1">
    <citation type="submission" date="2021-10" db="EMBL/GenBank/DDBJ databases">
        <title>Tropical sea cucumber genome reveals ecological adaptation and Cuvierian tubules defense mechanism.</title>
        <authorList>
            <person name="Chen T."/>
        </authorList>
    </citation>
    <scope>NUCLEOTIDE SEQUENCE</scope>
    <source>
        <strain evidence="4">Nanhai2018</strain>
        <tissue evidence="4">Muscle</tissue>
    </source>
</reference>
<dbReference type="PROSITE" id="PS00514">
    <property type="entry name" value="FIBRINOGEN_C_1"/>
    <property type="match status" value="1"/>
</dbReference>
<dbReference type="Gene3D" id="3.90.215.10">
    <property type="entry name" value="Gamma Fibrinogen, chain A, domain 1"/>
    <property type="match status" value="1"/>
</dbReference>
<proteinExistence type="predicted"/>
<evidence type="ECO:0000259" key="3">
    <source>
        <dbReference type="PROSITE" id="PS51406"/>
    </source>
</evidence>
<evidence type="ECO:0000256" key="2">
    <source>
        <dbReference type="SAM" id="SignalP"/>
    </source>
</evidence>
<keyword evidence="1" id="KW-1015">Disulfide bond</keyword>
<evidence type="ECO:0000313" key="5">
    <source>
        <dbReference type="Proteomes" id="UP001152320"/>
    </source>
</evidence>